<comment type="caution">
    <text evidence="1">The sequence shown here is derived from an EMBL/GenBank/DDBJ whole genome shotgun (WGS) entry which is preliminary data.</text>
</comment>
<gene>
    <name evidence="1" type="ORF">SDC9_21062</name>
</gene>
<dbReference type="NCBIfam" id="TIGR04131">
    <property type="entry name" value="Bac_Flav_CTERM"/>
    <property type="match status" value="1"/>
</dbReference>
<evidence type="ECO:0008006" key="2">
    <source>
        <dbReference type="Google" id="ProtNLM"/>
    </source>
</evidence>
<dbReference type="AlphaFoldDB" id="A0A644U8G5"/>
<dbReference type="EMBL" id="VSSQ01000086">
    <property type="protein sequence ID" value="MPL75238.1"/>
    <property type="molecule type" value="Genomic_DNA"/>
</dbReference>
<protein>
    <recommendedName>
        <fullName evidence="2">Gliding motility-associated C-terminal domain-containing protein</fullName>
    </recommendedName>
</protein>
<dbReference type="InterPro" id="IPR026341">
    <property type="entry name" value="T9SS_type_B"/>
</dbReference>
<sequence>MKKIFLLLFFVLFFFKAQPQNIMFNPSFEYYTADCNDINFGTFVAYDSSKVHNWFSLNNMLLYYNTCSTWPGNHYSVPNNIQGFQYPRTGAAYFGILVYYYEGASDIRTYLSGTVKMPLLSDSVYCVEYFVCLPERGSNGAIMNVDAFLSETIPQYPQWIPNHDLLLELPAQIKSKQILNDSINWIKVSDLYKSHGGERYITIGNFQTRERTTKISWSEEPDHSTVVHYFLDDVSVAPAGVKAPALGPDTSVCRHAMPYRLTAPAGYDAYEWSTGQTSRSIEVYDQGKYTLTCYLGDCGSLSDEIVIRFDTPVLNLEHDTTICRGDTAVITAPSGFAQYRWSNGDTSRIMRTTHAGTYYLVTTDRCGTQLDSVKIAVDTIPAGIIKLGNDTTTCYNGKDFPIVLSANTILPNYRWSNGDTTRQTIVESRGIYKLSSNFRCGGVSDEIFVDVCPPVIDFPNAFTPDGDGLNDTFGPVQTNMFIQSLLIYNRWGELVFEGRTPDAHWDGNYLSKPAPAGIYAYRILYSPYDASGKPFTQKGYVVLIR</sequence>
<organism evidence="1">
    <name type="scientific">bioreactor metagenome</name>
    <dbReference type="NCBI Taxonomy" id="1076179"/>
    <lineage>
        <taxon>unclassified sequences</taxon>
        <taxon>metagenomes</taxon>
        <taxon>ecological metagenomes</taxon>
    </lineage>
</organism>
<reference evidence="1" key="1">
    <citation type="submission" date="2019-08" db="EMBL/GenBank/DDBJ databases">
        <authorList>
            <person name="Kucharzyk K."/>
            <person name="Murdoch R.W."/>
            <person name="Higgins S."/>
            <person name="Loffler F."/>
        </authorList>
    </citation>
    <scope>NUCLEOTIDE SEQUENCE</scope>
</reference>
<dbReference type="Pfam" id="PF13585">
    <property type="entry name" value="CHU_C"/>
    <property type="match status" value="1"/>
</dbReference>
<evidence type="ECO:0000313" key="1">
    <source>
        <dbReference type="EMBL" id="MPL75238.1"/>
    </source>
</evidence>
<accession>A0A644U8G5</accession>
<name>A0A644U8G5_9ZZZZ</name>
<proteinExistence type="predicted"/>